<dbReference type="Proteomes" id="UP000265520">
    <property type="component" value="Unassembled WGS sequence"/>
</dbReference>
<accession>A0A392URG0</accession>
<evidence type="ECO:0000313" key="2">
    <source>
        <dbReference type="Proteomes" id="UP000265520"/>
    </source>
</evidence>
<organism evidence="1 2">
    <name type="scientific">Trifolium medium</name>
    <dbReference type="NCBI Taxonomy" id="97028"/>
    <lineage>
        <taxon>Eukaryota</taxon>
        <taxon>Viridiplantae</taxon>
        <taxon>Streptophyta</taxon>
        <taxon>Embryophyta</taxon>
        <taxon>Tracheophyta</taxon>
        <taxon>Spermatophyta</taxon>
        <taxon>Magnoliopsida</taxon>
        <taxon>eudicotyledons</taxon>
        <taxon>Gunneridae</taxon>
        <taxon>Pentapetalae</taxon>
        <taxon>rosids</taxon>
        <taxon>fabids</taxon>
        <taxon>Fabales</taxon>
        <taxon>Fabaceae</taxon>
        <taxon>Papilionoideae</taxon>
        <taxon>50 kb inversion clade</taxon>
        <taxon>NPAAA clade</taxon>
        <taxon>Hologalegina</taxon>
        <taxon>IRL clade</taxon>
        <taxon>Trifolieae</taxon>
        <taxon>Trifolium</taxon>
    </lineage>
</organism>
<evidence type="ECO:0000313" key="1">
    <source>
        <dbReference type="EMBL" id="MCI74365.1"/>
    </source>
</evidence>
<reference evidence="1 2" key="1">
    <citation type="journal article" date="2018" name="Front. Plant Sci.">
        <title>Red Clover (Trifolium pratense) and Zigzag Clover (T. medium) - A Picture of Genomic Similarities and Differences.</title>
        <authorList>
            <person name="Dluhosova J."/>
            <person name="Istvanek J."/>
            <person name="Nedelnik J."/>
            <person name="Repkova J."/>
        </authorList>
    </citation>
    <scope>NUCLEOTIDE SEQUENCE [LARGE SCALE GENOMIC DNA]</scope>
    <source>
        <strain evidence="2">cv. 10/8</strain>
        <tissue evidence="1">Leaf</tissue>
    </source>
</reference>
<keyword evidence="2" id="KW-1185">Reference proteome</keyword>
<sequence length="32" mass="3299">KQDLELPSWVLQCVGRIGAVAPGTCAGCSLLL</sequence>
<comment type="caution">
    <text evidence="1">The sequence shown here is derived from an EMBL/GenBank/DDBJ whole genome shotgun (WGS) entry which is preliminary data.</text>
</comment>
<name>A0A392URG0_9FABA</name>
<dbReference type="EMBL" id="LXQA010859020">
    <property type="protein sequence ID" value="MCI74365.1"/>
    <property type="molecule type" value="Genomic_DNA"/>
</dbReference>
<dbReference type="AlphaFoldDB" id="A0A392URG0"/>
<feature type="non-terminal residue" evidence="1">
    <location>
        <position position="1"/>
    </location>
</feature>
<proteinExistence type="predicted"/>
<protein>
    <submittedName>
        <fullName evidence="1">Uncharacterized protein</fullName>
    </submittedName>
</protein>